<gene>
    <name evidence="2" type="ORF">H9Y05_02900</name>
</gene>
<organism evidence="2 3">
    <name type="scientific">Taishania pollutisoli</name>
    <dbReference type="NCBI Taxonomy" id="2766479"/>
    <lineage>
        <taxon>Bacteria</taxon>
        <taxon>Pseudomonadati</taxon>
        <taxon>Bacteroidota</taxon>
        <taxon>Flavobacteriia</taxon>
        <taxon>Flavobacteriales</taxon>
        <taxon>Crocinitomicaceae</taxon>
        <taxon>Taishania</taxon>
    </lineage>
</organism>
<name>A0A8J6PI53_9FLAO</name>
<evidence type="ECO:0000313" key="2">
    <source>
        <dbReference type="EMBL" id="MBC9811415.1"/>
    </source>
</evidence>
<dbReference type="InterPro" id="IPR015943">
    <property type="entry name" value="WD40/YVTN_repeat-like_dom_sf"/>
</dbReference>
<dbReference type="AlphaFoldDB" id="A0A8J6PI53"/>
<comment type="caution">
    <text evidence="2">The sequence shown here is derived from an EMBL/GenBank/DDBJ whole genome shotgun (WGS) entry which is preliminary data.</text>
</comment>
<protein>
    <recommendedName>
        <fullName evidence="1">PorZ N-terminal beta-propeller domain-containing protein</fullName>
    </recommendedName>
</protein>
<dbReference type="InterPro" id="IPR048954">
    <property type="entry name" value="PorZ_N"/>
</dbReference>
<dbReference type="Pfam" id="PF21544">
    <property type="entry name" value="PorZ_N_b_propeller"/>
    <property type="match status" value="1"/>
</dbReference>
<dbReference type="InterPro" id="IPR011110">
    <property type="entry name" value="Reg_prop"/>
</dbReference>
<dbReference type="RefSeq" id="WP_216713447.1">
    <property type="nucleotide sequence ID" value="NZ_JACVEL010000001.1"/>
</dbReference>
<reference evidence="2" key="1">
    <citation type="submission" date="2020-09" db="EMBL/GenBank/DDBJ databases">
        <title>Taishania pollutisoli gen. nov., sp. nov., Isolated from Tetrabromobisphenol A-Contaminated Soil.</title>
        <authorList>
            <person name="Chen Q."/>
        </authorList>
    </citation>
    <scope>NUCLEOTIDE SEQUENCE</scope>
    <source>
        <strain evidence="2">CZZ-1</strain>
    </source>
</reference>
<proteinExistence type="predicted"/>
<feature type="domain" description="PorZ N-terminal beta-propeller" evidence="1">
    <location>
        <begin position="28"/>
        <end position="181"/>
    </location>
</feature>
<dbReference type="Pfam" id="PF07494">
    <property type="entry name" value="Reg_prop"/>
    <property type="match status" value="1"/>
</dbReference>
<dbReference type="Gene3D" id="2.130.10.10">
    <property type="entry name" value="YVTN repeat-like/Quinoprotein amine dehydrogenase"/>
    <property type="match status" value="2"/>
</dbReference>
<keyword evidence="3" id="KW-1185">Reference proteome</keyword>
<sequence>MGQIGTGEWRIHSQSLDAKDVVSNGNVLYAAFDAALLEYDAEYKELSTWDVTNGLSDIKLTSLGVHEGSGSVFIGYENGNIDQIQNGQAINIPGIKLATVIGSKRIHSIKSKGSYTYFATGLGIVKVDPVKHEIKDTYYPNASEEEIIEITFKGDSIYALTKTRMYKGNLNNPALADSSQWVLDTRLPIISDSQFEYKDIECWNDSLYYQKNYTSWGNDSVFVIRPGGNAQIIDLQNFGELISLQLNGNNLVMNGDGLQVIFNDDYSFNFFLQEYTPGSGVAVNAFVAFDDMFWYADARSGLMRRRQDGTFEQVLFKGPSRNTFFSMDWHEGVLAVVPGAVNGNSESYFRPGIMYFEDEEWSGINNGYENSLWKAVRTWDKTSVSINPKNTNQVALGGFSTTPLSLVDKENAIVTDTFSTFNAPFTRFINGSVFLSSLTYDDNGNLWVANAYSIQPLKMLSADGQWYSFNLGSVASNKQTKKLFYDYNGNLWLSVANTGLIGYNSGSSATSSSDDKTVLLNSGEFTGALPSNNVTAIAMDFDEELWIGTDSGFGILYNSENAFDASTGSYNIQRPKIDVNGEVDYILGSLSITDIEVDGGNRKWFGTANSGVILLSDDGLSIVKHYTMDNSPLVSNSILDIEIDHKTGEVFIVTDKGLMSYRGDATYEDAEYSDVKIFPNPARPDFDGLITIQGIRFNSDVKITDVAGNVVYRTTSNGGTATWDGKTTTGEKVASGVYLIWTASNINKGRFVGKVVVAN</sequence>
<dbReference type="Gene3D" id="2.60.40.4070">
    <property type="match status" value="1"/>
</dbReference>
<dbReference type="Proteomes" id="UP000652681">
    <property type="component" value="Unassembled WGS sequence"/>
</dbReference>
<evidence type="ECO:0000313" key="3">
    <source>
        <dbReference type="Proteomes" id="UP000652681"/>
    </source>
</evidence>
<evidence type="ECO:0000259" key="1">
    <source>
        <dbReference type="Pfam" id="PF21544"/>
    </source>
</evidence>
<accession>A0A8J6PI53</accession>
<dbReference type="EMBL" id="JACVEL010000001">
    <property type="protein sequence ID" value="MBC9811415.1"/>
    <property type="molecule type" value="Genomic_DNA"/>
</dbReference>